<evidence type="ECO:0000313" key="3">
    <source>
        <dbReference type="Proteomes" id="UP001222325"/>
    </source>
</evidence>
<dbReference type="Proteomes" id="UP001222325">
    <property type="component" value="Unassembled WGS sequence"/>
</dbReference>
<keyword evidence="3" id="KW-1185">Reference proteome</keyword>
<dbReference type="AlphaFoldDB" id="A0AAD6U3G8"/>
<gene>
    <name evidence="2" type="ORF">B0H15DRAFT_1022536</name>
</gene>
<feature type="compositionally biased region" description="Polar residues" evidence="1">
    <location>
        <begin position="158"/>
        <end position="171"/>
    </location>
</feature>
<evidence type="ECO:0000256" key="1">
    <source>
        <dbReference type="SAM" id="MobiDB-lite"/>
    </source>
</evidence>
<comment type="caution">
    <text evidence="2">The sequence shown here is derived from an EMBL/GenBank/DDBJ whole genome shotgun (WGS) entry which is preliminary data.</text>
</comment>
<dbReference type="EMBL" id="JARJCN010000027">
    <property type="protein sequence ID" value="KAJ7087929.1"/>
    <property type="molecule type" value="Genomic_DNA"/>
</dbReference>
<feature type="region of interest" description="Disordered" evidence="1">
    <location>
        <begin position="85"/>
        <end position="110"/>
    </location>
</feature>
<accession>A0AAD6U3G8</accession>
<sequence length="171" mass="19161">MGETMPVCPEPLNTETMVVRREVFDFNKINLNSSKCPFYRVPRRSPSKIHVDLRFNLSGSAWMDGARGSLRGKLPLPRVPDSLTKPLSAGSWSTLQSRARRPRRNANTSITLEMPELGSIRRVPCCAKRRSIPLARDAELARARRPTPYLEAPREFDASTSPARALSMPST</sequence>
<organism evidence="2 3">
    <name type="scientific">Mycena belliarum</name>
    <dbReference type="NCBI Taxonomy" id="1033014"/>
    <lineage>
        <taxon>Eukaryota</taxon>
        <taxon>Fungi</taxon>
        <taxon>Dikarya</taxon>
        <taxon>Basidiomycota</taxon>
        <taxon>Agaricomycotina</taxon>
        <taxon>Agaricomycetes</taxon>
        <taxon>Agaricomycetidae</taxon>
        <taxon>Agaricales</taxon>
        <taxon>Marasmiineae</taxon>
        <taxon>Mycenaceae</taxon>
        <taxon>Mycena</taxon>
    </lineage>
</organism>
<evidence type="ECO:0000313" key="2">
    <source>
        <dbReference type="EMBL" id="KAJ7087929.1"/>
    </source>
</evidence>
<reference evidence="2" key="1">
    <citation type="submission" date="2023-03" db="EMBL/GenBank/DDBJ databases">
        <title>Massive genome expansion in bonnet fungi (Mycena s.s.) driven by repeated elements and novel gene families across ecological guilds.</title>
        <authorList>
            <consortium name="Lawrence Berkeley National Laboratory"/>
            <person name="Harder C.B."/>
            <person name="Miyauchi S."/>
            <person name="Viragh M."/>
            <person name="Kuo A."/>
            <person name="Thoen E."/>
            <person name="Andreopoulos B."/>
            <person name="Lu D."/>
            <person name="Skrede I."/>
            <person name="Drula E."/>
            <person name="Henrissat B."/>
            <person name="Morin E."/>
            <person name="Kohler A."/>
            <person name="Barry K."/>
            <person name="LaButti K."/>
            <person name="Morin E."/>
            <person name="Salamov A."/>
            <person name="Lipzen A."/>
            <person name="Mereny Z."/>
            <person name="Hegedus B."/>
            <person name="Baldrian P."/>
            <person name="Stursova M."/>
            <person name="Weitz H."/>
            <person name="Taylor A."/>
            <person name="Grigoriev I.V."/>
            <person name="Nagy L.G."/>
            <person name="Martin F."/>
            <person name="Kauserud H."/>
        </authorList>
    </citation>
    <scope>NUCLEOTIDE SEQUENCE</scope>
    <source>
        <strain evidence="2">CBHHK173m</strain>
    </source>
</reference>
<proteinExistence type="predicted"/>
<protein>
    <submittedName>
        <fullName evidence="2">Uncharacterized protein</fullName>
    </submittedName>
</protein>
<feature type="region of interest" description="Disordered" evidence="1">
    <location>
        <begin position="136"/>
        <end position="171"/>
    </location>
</feature>
<name>A0AAD6U3G8_9AGAR</name>